<accession>A0A2I0TGX0</accession>
<feature type="region of interest" description="Disordered" evidence="1">
    <location>
        <begin position="150"/>
        <end position="169"/>
    </location>
</feature>
<evidence type="ECO:0000256" key="1">
    <source>
        <dbReference type="SAM" id="MobiDB-lite"/>
    </source>
</evidence>
<evidence type="ECO:0000313" key="3">
    <source>
        <dbReference type="Proteomes" id="UP000233556"/>
    </source>
</evidence>
<reference evidence="3" key="1">
    <citation type="submission" date="2017-11" db="EMBL/GenBank/DDBJ databases">
        <authorList>
            <person name="Lima N.C."/>
            <person name="Parody-Merino A.M."/>
            <person name="Battley P.F."/>
            <person name="Fidler A.E."/>
            <person name="Prosdocimi F."/>
        </authorList>
    </citation>
    <scope>NUCLEOTIDE SEQUENCE [LARGE SCALE GENOMIC DNA]</scope>
</reference>
<name>A0A2I0TGX0_LIMLA</name>
<organism evidence="2 3">
    <name type="scientific">Limosa lapponica baueri</name>
    <dbReference type="NCBI Taxonomy" id="1758121"/>
    <lineage>
        <taxon>Eukaryota</taxon>
        <taxon>Metazoa</taxon>
        <taxon>Chordata</taxon>
        <taxon>Craniata</taxon>
        <taxon>Vertebrata</taxon>
        <taxon>Euteleostomi</taxon>
        <taxon>Archelosauria</taxon>
        <taxon>Archosauria</taxon>
        <taxon>Dinosauria</taxon>
        <taxon>Saurischia</taxon>
        <taxon>Theropoda</taxon>
        <taxon>Coelurosauria</taxon>
        <taxon>Aves</taxon>
        <taxon>Neognathae</taxon>
        <taxon>Neoaves</taxon>
        <taxon>Charadriiformes</taxon>
        <taxon>Scolopacidae</taxon>
        <taxon>Limosa</taxon>
    </lineage>
</organism>
<dbReference type="EMBL" id="KZ510517">
    <property type="protein sequence ID" value="PKU33050.1"/>
    <property type="molecule type" value="Genomic_DNA"/>
</dbReference>
<dbReference type="AlphaFoldDB" id="A0A2I0TGX0"/>
<gene>
    <name evidence="2" type="ORF">llap_16645</name>
</gene>
<dbReference type="Gene3D" id="2.30.30.140">
    <property type="match status" value="1"/>
</dbReference>
<sequence>MASLLETPLAMCPMPPDGNPPQSQSCSGVDSSGWASWLDTKSEASLEELWERSRCACAILVAFPAGFKLMFWTNSTARERKRHRQPWYPVEDHNTLEAEWFYSLDALQHCIKIKDLNVAYKAIEDRDQNSDGMDRFLEGYASTDPMAKYQETSSEKENTKMSKKPPNRPGITFEIGARLEALDYLQKCLKACKRICFVFSYHTS</sequence>
<keyword evidence="3" id="KW-1185">Reference proteome</keyword>
<protein>
    <submittedName>
        <fullName evidence="2">Phd finger protein 20-like protein 1 isoform x4</fullName>
    </submittedName>
</protein>
<evidence type="ECO:0000313" key="2">
    <source>
        <dbReference type="EMBL" id="PKU33050.1"/>
    </source>
</evidence>
<proteinExistence type="predicted"/>
<dbReference type="Proteomes" id="UP000233556">
    <property type="component" value="Unassembled WGS sequence"/>
</dbReference>
<reference evidence="3" key="2">
    <citation type="submission" date="2017-12" db="EMBL/GenBank/DDBJ databases">
        <title>Genome sequence of the Bar-tailed Godwit (Limosa lapponica baueri).</title>
        <authorList>
            <person name="Lima N.C.B."/>
            <person name="Parody-Merino A.M."/>
            <person name="Battley P.F."/>
            <person name="Fidler A.E."/>
            <person name="Prosdocimi F."/>
        </authorList>
    </citation>
    <scope>NUCLEOTIDE SEQUENCE [LARGE SCALE GENOMIC DNA]</scope>
</reference>